<gene>
    <name evidence="4" type="ordered locus">Cphamn1_1874</name>
</gene>
<evidence type="ECO:0000313" key="4">
    <source>
        <dbReference type="EMBL" id="ACE04791.1"/>
    </source>
</evidence>
<protein>
    <submittedName>
        <fullName evidence="4">Beta-lactamase</fullName>
    </submittedName>
</protein>
<name>B3ELV0_CHLPB</name>
<dbReference type="EMBL" id="CP001101">
    <property type="protein sequence ID" value="ACE04791.1"/>
    <property type="molecule type" value="Genomic_DNA"/>
</dbReference>
<dbReference type="OrthoDB" id="9805821at2"/>
<dbReference type="HOGENOM" id="CLU_020027_1_1_10"/>
<evidence type="ECO:0000256" key="2">
    <source>
        <dbReference type="SAM" id="SignalP"/>
    </source>
</evidence>
<evidence type="ECO:0000259" key="3">
    <source>
        <dbReference type="Pfam" id="PF00144"/>
    </source>
</evidence>
<dbReference type="MEROPS" id="S12.950"/>
<feature type="domain" description="Beta-lactamase-related" evidence="3">
    <location>
        <begin position="33"/>
        <end position="355"/>
    </location>
</feature>
<dbReference type="KEGG" id="cpb:Cphamn1_1874"/>
<keyword evidence="2" id="KW-0732">Signal</keyword>
<reference evidence="4" key="1">
    <citation type="submission" date="2008-06" db="EMBL/GenBank/DDBJ databases">
        <title>Complete sequence of Chlorobium phaeobacteroides BS1.</title>
        <authorList>
            <consortium name="US DOE Joint Genome Institute"/>
            <person name="Lucas S."/>
            <person name="Copeland A."/>
            <person name="Lapidus A."/>
            <person name="Glavina del Rio T."/>
            <person name="Dalin E."/>
            <person name="Tice H."/>
            <person name="Bruce D."/>
            <person name="Goodwin L."/>
            <person name="Pitluck S."/>
            <person name="Schmutz J."/>
            <person name="Larimer F."/>
            <person name="Land M."/>
            <person name="Hauser L."/>
            <person name="Kyrpides N."/>
            <person name="Ovchinnikova G."/>
            <person name="Li T."/>
            <person name="Liu Z."/>
            <person name="Zhao F."/>
            <person name="Overmann J."/>
            <person name="Bryant D.A."/>
            <person name="Richardson P."/>
        </authorList>
    </citation>
    <scope>NUCLEOTIDE SEQUENCE [LARGE SCALE GENOMIC DNA]</scope>
    <source>
        <strain evidence="4">BS1</strain>
    </source>
</reference>
<dbReference type="STRING" id="331678.Cphamn1_1874"/>
<dbReference type="GO" id="GO:0016787">
    <property type="term" value="F:hydrolase activity"/>
    <property type="evidence" value="ECO:0007669"/>
    <property type="project" value="UniProtKB-KW"/>
</dbReference>
<sequence length="379" mass="42041">MKRYIRIHVLLSAFMLVTFLNTGAAAERFKPLEALMKHSIADGVFPSASIAVIYKDKVVFHKAFGRLTYSRSSSPVDTSTVYDLASLTKPLVTTAIIMQLSERDSLDIDAPVSRYIPEFARNGKENVTIKNLLLHNSGLIAHRFFITTCGTPEEVMQAIYNEKLLSSPGASTSYSDLGFITLGKVIEQVTGKNLEDNFHARFSQPLAMNSTLFNPSSSLRPGIPPTEEDTRWTIRKPRPLVHDHNAALLGGIAGHAGLFSTTGDLAVFATMLMQEGEYNGARYFKPSTLRKFTERYPGSRALGWDLRSLNGRSSSGDYFSPDSYGHLGYTGTSIWIDPQKDLAVIALTNRVYPSSKNIKIRKFRPLLHNTVIKCLGLEE</sequence>
<feature type="signal peptide" evidence="2">
    <location>
        <begin position="1"/>
        <end position="24"/>
    </location>
</feature>
<dbReference type="PANTHER" id="PTHR43283:SF11">
    <property type="entry name" value="BETA-LACTAMASE-RELATED DOMAIN-CONTAINING PROTEIN"/>
    <property type="match status" value="1"/>
</dbReference>
<proteinExistence type="predicted"/>
<organism evidence="4">
    <name type="scientific">Chlorobium phaeobacteroides (strain BS1)</name>
    <dbReference type="NCBI Taxonomy" id="331678"/>
    <lineage>
        <taxon>Bacteria</taxon>
        <taxon>Pseudomonadati</taxon>
        <taxon>Chlorobiota</taxon>
        <taxon>Chlorobiia</taxon>
        <taxon>Chlorobiales</taxon>
        <taxon>Chlorobiaceae</taxon>
        <taxon>Chlorobium/Pelodictyon group</taxon>
        <taxon>Chlorobium</taxon>
    </lineage>
</organism>
<dbReference type="InterPro" id="IPR050789">
    <property type="entry name" value="Diverse_Enzym_Activities"/>
</dbReference>
<accession>B3ELV0</accession>
<dbReference type="Pfam" id="PF00144">
    <property type="entry name" value="Beta-lactamase"/>
    <property type="match status" value="1"/>
</dbReference>
<dbReference type="InterPro" id="IPR001466">
    <property type="entry name" value="Beta-lactam-related"/>
</dbReference>
<feature type="chain" id="PRO_5002786351" evidence="2">
    <location>
        <begin position="25"/>
        <end position="379"/>
    </location>
</feature>
<dbReference type="eggNOG" id="COG1680">
    <property type="taxonomic scope" value="Bacteria"/>
</dbReference>
<dbReference type="PANTHER" id="PTHR43283">
    <property type="entry name" value="BETA-LACTAMASE-RELATED"/>
    <property type="match status" value="1"/>
</dbReference>
<dbReference type="SUPFAM" id="SSF56601">
    <property type="entry name" value="beta-lactamase/transpeptidase-like"/>
    <property type="match status" value="1"/>
</dbReference>
<dbReference type="InterPro" id="IPR012338">
    <property type="entry name" value="Beta-lactam/transpept-like"/>
</dbReference>
<dbReference type="AlphaFoldDB" id="B3ELV0"/>
<evidence type="ECO:0000256" key="1">
    <source>
        <dbReference type="ARBA" id="ARBA00022801"/>
    </source>
</evidence>
<dbReference type="Gene3D" id="3.40.710.10">
    <property type="entry name" value="DD-peptidase/beta-lactamase superfamily"/>
    <property type="match status" value="1"/>
</dbReference>
<keyword evidence="1" id="KW-0378">Hydrolase</keyword>